<dbReference type="PRINTS" id="PR00775">
    <property type="entry name" value="HEATSHOCK90"/>
</dbReference>
<evidence type="ECO:0000256" key="4">
    <source>
        <dbReference type="ARBA" id="ARBA00023186"/>
    </source>
</evidence>
<dbReference type="OMA" id="HSNAEKF"/>
<gene>
    <name evidence="6" type="ORF">TanjilG_04627</name>
</gene>
<keyword evidence="5" id="KW-0732">Signal</keyword>
<protein>
    <recommendedName>
        <fullName evidence="8">Endoplasmin homolog</fullName>
    </recommendedName>
</protein>
<evidence type="ECO:0000313" key="7">
    <source>
        <dbReference type="Proteomes" id="UP000188354"/>
    </source>
</evidence>
<dbReference type="PROSITE" id="PS00298">
    <property type="entry name" value="HSP90"/>
    <property type="match status" value="1"/>
</dbReference>
<accession>A0A1J7HMM8</accession>
<dbReference type="GO" id="GO:0016887">
    <property type="term" value="F:ATP hydrolysis activity"/>
    <property type="evidence" value="ECO:0007669"/>
    <property type="project" value="InterPro"/>
</dbReference>
<dbReference type="InterPro" id="IPR036890">
    <property type="entry name" value="HATPase_C_sf"/>
</dbReference>
<dbReference type="InterPro" id="IPR001404">
    <property type="entry name" value="Hsp90_fam"/>
</dbReference>
<dbReference type="Proteomes" id="UP000188354">
    <property type="component" value="Chromosome LG11"/>
</dbReference>
<reference evidence="6 7" key="1">
    <citation type="journal article" date="2017" name="Plant Biotechnol. J.">
        <title>A comprehensive draft genome sequence for lupin (Lupinus angustifolius), an emerging health food: insights into plant-microbe interactions and legume evolution.</title>
        <authorList>
            <person name="Hane J.K."/>
            <person name="Ming Y."/>
            <person name="Kamphuis L.G."/>
            <person name="Nelson M.N."/>
            <person name="Garg G."/>
            <person name="Atkins C.A."/>
            <person name="Bayer P.E."/>
            <person name="Bravo A."/>
            <person name="Bringans S."/>
            <person name="Cannon S."/>
            <person name="Edwards D."/>
            <person name="Foley R."/>
            <person name="Gao L.L."/>
            <person name="Harrison M.J."/>
            <person name="Huang W."/>
            <person name="Hurgobin B."/>
            <person name="Li S."/>
            <person name="Liu C.W."/>
            <person name="McGrath A."/>
            <person name="Morahan G."/>
            <person name="Murray J."/>
            <person name="Weller J."/>
            <person name="Jian J."/>
            <person name="Singh K.B."/>
        </authorList>
    </citation>
    <scope>NUCLEOTIDE SEQUENCE [LARGE SCALE GENOMIC DNA]</scope>
    <source>
        <strain evidence="7">cv. Tanjil</strain>
        <tissue evidence="6">Whole plant</tissue>
    </source>
</reference>
<dbReference type="STRING" id="3871.A0A1J7HMM8"/>
<dbReference type="SUPFAM" id="SSF55874">
    <property type="entry name" value="ATPase domain of HSP90 chaperone/DNA topoisomerase II/histidine kinase"/>
    <property type="match status" value="1"/>
</dbReference>
<dbReference type="AlphaFoldDB" id="A0A1J7HMM8"/>
<dbReference type="InterPro" id="IPR020575">
    <property type="entry name" value="Hsp90_N"/>
</dbReference>
<evidence type="ECO:0008006" key="8">
    <source>
        <dbReference type="Google" id="ProtNLM"/>
    </source>
</evidence>
<feature type="signal peptide" evidence="5">
    <location>
        <begin position="1"/>
        <end position="18"/>
    </location>
</feature>
<evidence type="ECO:0000256" key="3">
    <source>
        <dbReference type="ARBA" id="ARBA00022840"/>
    </source>
</evidence>
<organism evidence="6 7">
    <name type="scientific">Lupinus angustifolius</name>
    <name type="common">Narrow-leaved blue lupine</name>
    <dbReference type="NCBI Taxonomy" id="3871"/>
    <lineage>
        <taxon>Eukaryota</taxon>
        <taxon>Viridiplantae</taxon>
        <taxon>Streptophyta</taxon>
        <taxon>Embryophyta</taxon>
        <taxon>Tracheophyta</taxon>
        <taxon>Spermatophyta</taxon>
        <taxon>Magnoliopsida</taxon>
        <taxon>eudicotyledons</taxon>
        <taxon>Gunneridae</taxon>
        <taxon>Pentapetalae</taxon>
        <taxon>rosids</taxon>
        <taxon>fabids</taxon>
        <taxon>Fabales</taxon>
        <taxon>Fabaceae</taxon>
        <taxon>Papilionoideae</taxon>
        <taxon>50 kb inversion clade</taxon>
        <taxon>genistoids sensu lato</taxon>
        <taxon>core genistoids</taxon>
        <taxon>Genisteae</taxon>
        <taxon>Lupinus</taxon>
    </lineage>
</organism>
<dbReference type="GO" id="GO:0005524">
    <property type="term" value="F:ATP binding"/>
    <property type="evidence" value="ECO:0007669"/>
    <property type="project" value="UniProtKB-KW"/>
</dbReference>
<proteinExistence type="inferred from homology"/>
<evidence type="ECO:0000256" key="2">
    <source>
        <dbReference type="ARBA" id="ARBA00022741"/>
    </source>
</evidence>
<keyword evidence="2" id="KW-0547">Nucleotide-binding</keyword>
<evidence type="ECO:0000256" key="5">
    <source>
        <dbReference type="SAM" id="SignalP"/>
    </source>
</evidence>
<feature type="chain" id="PRO_5012407993" description="Endoplasmin homolog" evidence="5">
    <location>
        <begin position="19"/>
        <end position="113"/>
    </location>
</feature>
<evidence type="ECO:0000313" key="6">
    <source>
        <dbReference type="EMBL" id="OIW01659.1"/>
    </source>
</evidence>
<comment type="similarity">
    <text evidence="1">Belongs to the heat shock protein 90 family.</text>
</comment>
<evidence type="ECO:0000256" key="1">
    <source>
        <dbReference type="ARBA" id="ARBA00008239"/>
    </source>
</evidence>
<dbReference type="GO" id="GO:0051082">
    <property type="term" value="F:unfolded protein binding"/>
    <property type="evidence" value="ECO:0007669"/>
    <property type="project" value="InterPro"/>
</dbReference>
<name>A0A1J7HMM8_LUPAN</name>
<dbReference type="GO" id="GO:0140662">
    <property type="term" value="F:ATP-dependent protein folding chaperone"/>
    <property type="evidence" value="ECO:0007669"/>
    <property type="project" value="InterPro"/>
</dbReference>
<keyword evidence="4" id="KW-0143">Chaperone</keyword>
<sequence>MWMLLSALFFFSLLILIADQGRKFEANAESDSEEVVDLPKVEDKIGAVPSGLSTDSNVVKREVESISKKSLHSNAEKFEFQAEVSHLMDNILNSLYSNKDIFLRELISNSIDG</sequence>
<dbReference type="InterPro" id="IPR019805">
    <property type="entry name" value="Heat_shock_protein_90_CS"/>
</dbReference>
<dbReference type="Gramene" id="OIW01659">
    <property type="protein sequence ID" value="OIW01659"/>
    <property type="gene ID" value="TanjilG_04627"/>
</dbReference>
<keyword evidence="3" id="KW-0067">ATP-binding</keyword>
<dbReference type="PANTHER" id="PTHR11528">
    <property type="entry name" value="HEAT SHOCK PROTEIN 90 FAMILY MEMBER"/>
    <property type="match status" value="1"/>
</dbReference>
<dbReference type="EMBL" id="CM007371">
    <property type="protein sequence ID" value="OIW01659.1"/>
    <property type="molecule type" value="Genomic_DNA"/>
</dbReference>
<dbReference type="Gene3D" id="3.30.565.10">
    <property type="entry name" value="Histidine kinase-like ATPase, C-terminal domain"/>
    <property type="match status" value="1"/>
</dbReference>
<keyword evidence="7" id="KW-1185">Reference proteome</keyword>